<protein>
    <submittedName>
        <fullName evidence="2">Retrovirus-related pol polyprotein from transposon 17.6</fullName>
    </submittedName>
</protein>
<dbReference type="InterPro" id="IPR043502">
    <property type="entry name" value="DNA/RNA_pol_sf"/>
</dbReference>
<dbReference type="Pfam" id="PF00078">
    <property type="entry name" value="RVT_1"/>
    <property type="match status" value="1"/>
</dbReference>
<evidence type="ECO:0000313" key="2">
    <source>
        <dbReference type="EMBL" id="GJT48767.1"/>
    </source>
</evidence>
<reference evidence="2" key="2">
    <citation type="submission" date="2022-01" db="EMBL/GenBank/DDBJ databases">
        <authorList>
            <person name="Yamashiro T."/>
            <person name="Shiraishi A."/>
            <person name="Satake H."/>
            <person name="Nakayama K."/>
        </authorList>
    </citation>
    <scope>NUCLEOTIDE SEQUENCE</scope>
</reference>
<organism evidence="2 3">
    <name type="scientific">Tanacetum coccineum</name>
    <dbReference type="NCBI Taxonomy" id="301880"/>
    <lineage>
        <taxon>Eukaryota</taxon>
        <taxon>Viridiplantae</taxon>
        <taxon>Streptophyta</taxon>
        <taxon>Embryophyta</taxon>
        <taxon>Tracheophyta</taxon>
        <taxon>Spermatophyta</taxon>
        <taxon>Magnoliopsida</taxon>
        <taxon>eudicotyledons</taxon>
        <taxon>Gunneridae</taxon>
        <taxon>Pentapetalae</taxon>
        <taxon>asterids</taxon>
        <taxon>campanulids</taxon>
        <taxon>Asterales</taxon>
        <taxon>Asteraceae</taxon>
        <taxon>Asteroideae</taxon>
        <taxon>Anthemideae</taxon>
        <taxon>Anthemidinae</taxon>
        <taxon>Tanacetum</taxon>
    </lineage>
</organism>
<dbReference type="EMBL" id="BQNB010016181">
    <property type="protein sequence ID" value="GJT48767.1"/>
    <property type="molecule type" value="Genomic_DNA"/>
</dbReference>
<dbReference type="InterPro" id="IPR053134">
    <property type="entry name" value="RNA-dir_DNA_polymerase"/>
</dbReference>
<evidence type="ECO:0000313" key="3">
    <source>
        <dbReference type="Proteomes" id="UP001151760"/>
    </source>
</evidence>
<dbReference type="Gene3D" id="3.30.70.270">
    <property type="match status" value="2"/>
</dbReference>
<keyword evidence="3" id="KW-1185">Reference proteome</keyword>
<name>A0ABQ5ED55_9ASTR</name>
<sequence>MCVDYTQLNKQTIKDKFPILIIEELIDELHGSKLFTKLDLRSGYDQIKMNEEDIAKTAFRTHEGHYEFLVTPFGLTNAPSTFQSMMNETIEDHVMHLEAVLETMRQNRLYTKRSKCVFGTNKVEYLRHVISAMGVATDPDKVKAMINWHVPNNIKQLRGFLGAPVLKLPDFTKEFIMETDASGSGLGVVLL</sequence>
<dbReference type="InterPro" id="IPR043128">
    <property type="entry name" value="Rev_trsase/Diguanyl_cyclase"/>
</dbReference>
<dbReference type="PROSITE" id="PS50878">
    <property type="entry name" value="RT_POL"/>
    <property type="match status" value="1"/>
</dbReference>
<feature type="domain" description="Reverse transcriptase" evidence="1">
    <location>
        <begin position="1"/>
        <end position="165"/>
    </location>
</feature>
<evidence type="ECO:0000259" key="1">
    <source>
        <dbReference type="PROSITE" id="PS50878"/>
    </source>
</evidence>
<dbReference type="CDD" id="cd01647">
    <property type="entry name" value="RT_LTR"/>
    <property type="match status" value="1"/>
</dbReference>
<comment type="caution">
    <text evidence="2">The sequence shown here is derived from an EMBL/GenBank/DDBJ whole genome shotgun (WGS) entry which is preliminary data.</text>
</comment>
<dbReference type="PANTHER" id="PTHR24559">
    <property type="entry name" value="TRANSPOSON TY3-I GAG-POL POLYPROTEIN"/>
    <property type="match status" value="1"/>
</dbReference>
<reference evidence="2" key="1">
    <citation type="journal article" date="2022" name="Int. J. Mol. Sci.">
        <title>Draft Genome of Tanacetum Coccineum: Genomic Comparison of Closely Related Tanacetum-Family Plants.</title>
        <authorList>
            <person name="Yamashiro T."/>
            <person name="Shiraishi A."/>
            <person name="Nakayama K."/>
            <person name="Satake H."/>
        </authorList>
    </citation>
    <scope>NUCLEOTIDE SEQUENCE</scope>
</reference>
<gene>
    <name evidence="2" type="ORF">Tco_0974924</name>
</gene>
<dbReference type="SUPFAM" id="SSF56672">
    <property type="entry name" value="DNA/RNA polymerases"/>
    <property type="match status" value="1"/>
</dbReference>
<dbReference type="PANTHER" id="PTHR24559:SF450">
    <property type="entry name" value="RNA-DIRECTED DNA POLYMERASE HOMOLOG"/>
    <property type="match status" value="1"/>
</dbReference>
<dbReference type="Gene3D" id="3.10.10.10">
    <property type="entry name" value="HIV Type 1 Reverse Transcriptase, subunit A, domain 1"/>
    <property type="match status" value="1"/>
</dbReference>
<dbReference type="Proteomes" id="UP001151760">
    <property type="component" value="Unassembled WGS sequence"/>
</dbReference>
<dbReference type="InterPro" id="IPR000477">
    <property type="entry name" value="RT_dom"/>
</dbReference>
<proteinExistence type="predicted"/>
<accession>A0ABQ5ED55</accession>